<keyword evidence="2" id="KW-0378">Hydrolase</keyword>
<dbReference type="SMART" id="SM00533">
    <property type="entry name" value="MUTSd"/>
    <property type="match status" value="1"/>
</dbReference>
<evidence type="ECO:0000259" key="7">
    <source>
        <dbReference type="PROSITE" id="PS00486"/>
    </source>
</evidence>
<feature type="coiled-coil region" evidence="5">
    <location>
        <begin position="143"/>
        <end position="170"/>
    </location>
</feature>
<feature type="region of interest" description="Disordered" evidence="6">
    <location>
        <begin position="607"/>
        <end position="634"/>
    </location>
</feature>
<dbReference type="InterPro" id="IPR045076">
    <property type="entry name" value="MutS"/>
</dbReference>
<dbReference type="Proteomes" id="UP000664357">
    <property type="component" value="Unassembled WGS sequence"/>
</dbReference>
<keyword evidence="4" id="KW-0238">DNA-binding</keyword>
<dbReference type="PANTHER" id="PTHR48466">
    <property type="entry name" value="OS10G0509000 PROTEIN-RELATED"/>
    <property type="match status" value="1"/>
</dbReference>
<dbReference type="NCBIfam" id="TIGR01069">
    <property type="entry name" value="mutS2"/>
    <property type="match status" value="1"/>
</dbReference>
<evidence type="ECO:0000256" key="1">
    <source>
        <dbReference type="ARBA" id="ARBA00022741"/>
    </source>
</evidence>
<dbReference type="RefSeq" id="WP_207704286.1">
    <property type="nucleotide sequence ID" value="NZ_JAFREL020000002.1"/>
</dbReference>
<feature type="domain" description="DNA mismatch repair proteins mutS family" evidence="7">
    <location>
        <begin position="405"/>
        <end position="421"/>
    </location>
</feature>
<dbReference type="PROSITE" id="PS00486">
    <property type="entry name" value="DNA_MISMATCH_REPAIR_2"/>
    <property type="match status" value="1"/>
</dbReference>
<gene>
    <name evidence="8" type="ORF">JZO67_003313</name>
</gene>
<proteinExistence type="predicted"/>
<dbReference type="SUPFAM" id="SSF52540">
    <property type="entry name" value="P-loop containing nucleoside triphosphate hydrolases"/>
    <property type="match status" value="1"/>
</dbReference>
<dbReference type="InterPro" id="IPR005747">
    <property type="entry name" value="MutS2"/>
</dbReference>
<dbReference type="PANTHER" id="PTHR48466:SF2">
    <property type="entry name" value="OS10G0509000 PROTEIN"/>
    <property type="match status" value="1"/>
</dbReference>
<dbReference type="InterPro" id="IPR000432">
    <property type="entry name" value="DNA_mismatch_repair_MutS_C"/>
</dbReference>
<comment type="caution">
    <text evidence="8">The sequence shown here is derived from an EMBL/GenBank/DDBJ whole genome shotgun (WGS) entry which is preliminary data.</text>
</comment>
<dbReference type="SMART" id="SM00534">
    <property type="entry name" value="MUTSac"/>
    <property type="match status" value="1"/>
</dbReference>
<keyword evidence="2" id="KW-0255">Endonuclease</keyword>
<evidence type="ECO:0000313" key="9">
    <source>
        <dbReference type="Proteomes" id="UP000664357"/>
    </source>
</evidence>
<keyword evidence="1" id="KW-0547">Nucleotide-binding</keyword>
<evidence type="ECO:0000256" key="5">
    <source>
        <dbReference type="SAM" id="Coils"/>
    </source>
</evidence>
<dbReference type="InterPro" id="IPR007696">
    <property type="entry name" value="DNA_mismatch_repair_MutS_core"/>
</dbReference>
<organism evidence="8 9">
    <name type="scientific">Candidatus Enterococcus ferrettii</name>
    <dbReference type="NCBI Taxonomy" id="2815324"/>
    <lineage>
        <taxon>Bacteria</taxon>
        <taxon>Bacillati</taxon>
        <taxon>Bacillota</taxon>
        <taxon>Bacilli</taxon>
        <taxon>Lactobacillales</taxon>
        <taxon>Enterococcaceae</taxon>
        <taxon>Enterococcus</taxon>
    </lineage>
</organism>
<dbReference type="PIRSF" id="PIRSF005814">
    <property type="entry name" value="MutS_YshD"/>
    <property type="match status" value="1"/>
</dbReference>
<evidence type="ECO:0000313" key="8">
    <source>
        <dbReference type="EMBL" id="MEO1771333.1"/>
    </source>
</evidence>
<sequence length="634" mass="72195">MNNETINHLQFDRIIKEIQTRAIGDYSKERIATITPQSNLATVKMWQKETEEARLIIDSSQHVPFMGLSQINHLIGQVKKGMILSPQELIEAADFLRSSRMITKFFEKNQFQTPLLCNYAKELPQLEAVEESIYQKIHNKKVSDDASKSLRRVRNQLQEAEKTIQDKLMKFIRHPSNKEMLQEALIIKKGEHYTVPIIASYKNRVSGTIVEQSSKGQTVFIEPTAIAKLNERHALLKAEEVAEEYQVLAELTGLFAEYETVIDYAVETITAFDIIFARAKYSRELQGITPSVNKSEIIEIKKGRHPFLPKDAVPLDFQLGEAYRGLVITGANAGGKTVVLKTVGLLTLMTMIGLQIPAQAGTKIAVLDNLFVDIGDQQNLENALSTFSGHMHNIAQILNQVKRNTLILLDEIGSGTEPNEGAALAVAIMEAMYEKGGLVVATTHYGEIKRFAEIHEDFVPAAMAFDRETLTPKYRLQVGEIGDSQALWIAKKMHMSKELIRQAQKYIDQKDYQTTKQNFKPVEETSLFRKEKEIMTYQKGDRVRLTETEAIGLVYQDEGDDQIEVLVDDQLVKVLRQRVQLMMSAQELYPQDYDLDSLFSDYQTRKRNRDLDRGSKTAQKQLDKEMRERRFSGK</sequence>
<evidence type="ECO:0000256" key="3">
    <source>
        <dbReference type="ARBA" id="ARBA00022840"/>
    </source>
</evidence>
<evidence type="ECO:0000256" key="2">
    <source>
        <dbReference type="ARBA" id="ARBA00022759"/>
    </source>
</evidence>
<keyword evidence="5" id="KW-0175">Coiled coil</keyword>
<accession>A0ABV0EUT5</accession>
<feature type="compositionally biased region" description="Basic and acidic residues" evidence="6">
    <location>
        <begin position="609"/>
        <end position="634"/>
    </location>
</feature>
<keyword evidence="9" id="KW-1185">Reference proteome</keyword>
<dbReference type="SUPFAM" id="SSF48334">
    <property type="entry name" value="DNA repair protein MutS, domain III"/>
    <property type="match status" value="1"/>
</dbReference>
<dbReference type="Gene3D" id="3.40.50.300">
    <property type="entry name" value="P-loop containing nucleotide triphosphate hydrolases"/>
    <property type="match status" value="1"/>
</dbReference>
<protein>
    <submittedName>
        <fullName evidence="8">DNA mismatch repair protein MutS2</fullName>
    </submittedName>
</protein>
<evidence type="ECO:0000256" key="6">
    <source>
        <dbReference type="SAM" id="MobiDB-lite"/>
    </source>
</evidence>
<name>A0ABV0EUT5_9ENTE</name>
<keyword evidence="2" id="KW-0540">Nuclease</keyword>
<reference evidence="8 9" key="1">
    <citation type="submission" date="2024-02" db="EMBL/GenBank/DDBJ databases">
        <title>The Genome Sequence of Enterococcus sp. DIV0159.</title>
        <authorList>
            <person name="Earl A."/>
            <person name="Manson A."/>
            <person name="Gilmore M."/>
            <person name="Sanders J."/>
            <person name="Shea T."/>
            <person name="Howe W."/>
            <person name="Livny J."/>
            <person name="Cuomo C."/>
            <person name="Neafsey D."/>
            <person name="Birren B."/>
        </authorList>
    </citation>
    <scope>NUCLEOTIDE SEQUENCE [LARGE SCALE GENOMIC DNA]</scope>
    <source>
        <strain evidence="8 9">665A</strain>
    </source>
</reference>
<evidence type="ECO:0000256" key="4">
    <source>
        <dbReference type="ARBA" id="ARBA00023125"/>
    </source>
</evidence>
<dbReference type="EMBL" id="JAFREL020000002">
    <property type="protein sequence ID" value="MEO1771333.1"/>
    <property type="molecule type" value="Genomic_DNA"/>
</dbReference>
<dbReference type="InterPro" id="IPR036187">
    <property type="entry name" value="DNA_mismatch_repair_MutS_sf"/>
</dbReference>
<dbReference type="Pfam" id="PF00488">
    <property type="entry name" value="MutS_V"/>
    <property type="match status" value="1"/>
</dbReference>
<dbReference type="InterPro" id="IPR027417">
    <property type="entry name" value="P-loop_NTPase"/>
</dbReference>
<keyword evidence="3" id="KW-0067">ATP-binding</keyword>